<evidence type="ECO:0000313" key="2">
    <source>
        <dbReference type="EMBL" id="KAJ7039974.1"/>
    </source>
</evidence>
<reference evidence="2" key="1">
    <citation type="submission" date="2023-03" db="EMBL/GenBank/DDBJ databases">
        <title>Massive genome expansion in bonnet fungi (Mycena s.s.) driven by repeated elements and novel gene families across ecological guilds.</title>
        <authorList>
            <consortium name="Lawrence Berkeley National Laboratory"/>
            <person name="Harder C.B."/>
            <person name="Miyauchi S."/>
            <person name="Viragh M."/>
            <person name="Kuo A."/>
            <person name="Thoen E."/>
            <person name="Andreopoulos B."/>
            <person name="Lu D."/>
            <person name="Skrede I."/>
            <person name="Drula E."/>
            <person name="Henrissat B."/>
            <person name="Morin E."/>
            <person name="Kohler A."/>
            <person name="Barry K."/>
            <person name="LaButti K."/>
            <person name="Morin E."/>
            <person name="Salamov A."/>
            <person name="Lipzen A."/>
            <person name="Mereny Z."/>
            <person name="Hegedus B."/>
            <person name="Baldrian P."/>
            <person name="Stursova M."/>
            <person name="Weitz H."/>
            <person name="Taylor A."/>
            <person name="Grigoriev I.V."/>
            <person name="Nagy L.G."/>
            <person name="Martin F."/>
            <person name="Kauserud H."/>
        </authorList>
    </citation>
    <scope>NUCLEOTIDE SEQUENCE</scope>
    <source>
        <strain evidence="2">CBHHK200</strain>
    </source>
</reference>
<dbReference type="EMBL" id="JARJCM010000024">
    <property type="protein sequence ID" value="KAJ7039974.1"/>
    <property type="molecule type" value="Genomic_DNA"/>
</dbReference>
<evidence type="ECO:0000256" key="1">
    <source>
        <dbReference type="SAM" id="MobiDB-lite"/>
    </source>
</evidence>
<accession>A0AAD6T5Z5</accession>
<organism evidence="2 3">
    <name type="scientific">Mycena alexandri</name>
    <dbReference type="NCBI Taxonomy" id="1745969"/>
    <lineage>
        <taxon>Eukaryota</taxon>
        <taxon>Fungi</taxon>
        <taxon>Dikarya</taxon>
        <taxon>Basidiomycota</taxon>
        <taxon>Agaricomycotina</taxon>
        <taxon>Agaricomycetes</taxon>
        <taxon>Agaricomycetidae</taxon>
        <taxon>Agaricales</taxon>
        <taxon>Marasmiineae</taxon>
        <taxon>Mycenaceae</taxon>
        <taxon>Mycena</taxon>
    </lineage>
</organism>
<dbReference type="Proteomes" id="UP001218188">
    <property type="component" value="Unassembled WGS sequence"/>
</dbReference>
<gene>
    <name evidence="2" type="ORF">C8F04DRAFT_1178326</name>
</gene>
<comment type="caution">
    <text evidence="2">The sequence shown here is derived from an EMBL/GenBank/DDBJ whole genome shotgun (WGS) entry which is preliminary data.</text>
</comment>
<name>A0AAD6T5Z5_9AGAR</name>
<feature type="region of interest" description="Disordered" evidence="1">
    <location>
        <begin position="101"/>
        <end position="123"/>
    </location>
</feature>
<evidence type="ECO:0000313" key="3">
    <source>
        <dbReference type="Proteomes" id="UP001218188"/>
    </source>
</evidence>
<protein>
    <submittedName>
        <fullName evidence="2">Uncharacterized protein</fullName>
    </submittedName>
</protein>
<proteinExistence type="predicted"/>
<dbReference type="AlphaFoldDB" id="A0AAD6T5Z5"/>
<keyword evidence="3" id="KW-1185">Reference proteome</keyword>
<sequence>MSDRTPFFTDFGLSHVQDPEYSQGSTSCTGLEALPPQNKLSRVCRHRGSVLRCLADSLLPLNYHLIYNFTHFLSFWFPSLPTSLYYGSSLFCLCSPPNLDDPSTDEESVREPTPPPRPKPKAKSWCHPFNPECMTIIDGVVYQDRTSDRHLSMDPFIHLRAPELQQLIQLLADPNELNKCLKRPSRVLKLIERSRLRFGLSIVVGTPTWFTSTTPLRHIYDEIDPALKPQYERFQRLLINKNKQFENSAFGPDWVMPDATKYFERIGTATDEDHVHRPHRVLSGCPFVLSWTNFGAYSSLTVLVLHDLFGTMAPAVTVLVAVLSASPILCSISLRHVHCILAGEADTPTFIHLPGVTNFDVRFDSNAGLAFVVQCLVMPVTKLSVTFDSAQDVVVLFDALAACRGNTVPIMQTLSLSRLPLADVVAYMEGRDWTQTKLEILRVHSLGDRGEEPTLDESGRT</sequence>